<dbReference type="AlphaFoldDB" id="A0A2C9ENW2"/>
<sequence>MHATTSAGKSLRFIKTSQTNVRGSDLTLGKRMTAVFLIVQNRAQAVARGP</sequence>
<organism evidence="1 2">
    <name type="scientific">Pseudomonas protegens (strain DSM 19095 / LMG 27888 / CFBP 6595 / CHA0)</name>
    <dbReference type="NCBI Taxonomy" id="1124983"/>
    <lineage>
        <taxon>Bacteria</taxon>
        <taxon>Pseudomonadati</taxon>
        <taxon>Pseudomonadota</taxon>
        <taxon>Gammaproteobacteria</taxon>
        <taxon>Pseudomonadales</taxon>
        <taxon>Pseudomonadaceae</taxon>
        <taxon>Pseudomonas</taxon>
    </lineage>
</organism>
<dbReference type="Proteomes" id="UP000013940">
    <property type="component" value="Chromosome"/>
</dbReference>
<name>A0A2C9ENW2_PSEPH</name>
<accession>A0A2C9ENW2</accession>
<evidence type="ECO:0000313" key="2">
    <source>
        <dbReference type="Proteomes" id="UP000013940"/>
    </source>
</evidence>
<protein>
    <submittedName>
        <fullName evidence="1">Uncharacterized protein</fullName>
    </submittedName>
</protein>
<gene>
    <name evidence="1" type="ORF">PFLCHA0_c35940</name>
</gene>
<reference evidence="2" key="1">
    <citation type="journal article" date="2014" name="Genome Announc.">
        <title>Full-genome sequence of the plant growth-promoting bacterium Pseudomonas protegens CHA0.</title>
        <authorList>
            <person name="Jousset A."/>
            <person name="Schuldes J."/>
            <person name="Keel C."/>
            <person name="Maurhofer M."/>
            <person name="Daniel R."/>
            <person name="Scheu S."/>
            <person name="Thuermer A."/>
        </authorList>
    </citation>
    <scope>NUCLEOTIDE SEQUENCE [LARGE SCALE GENOMIC DNA]</scope>
    <source>
        <strain evidence="2">DSM 19095 / LMG 27888 / CFBP 6595 / CHA0</strain>
    </source>
</reference>
<proteinExistence type="predicted"/>
<dbReference type="EMBL" id="CP003190">
    <property type="protein sequence ID" value="AGL85362.1"/>
    <property type="molecule type" value="Genomic_DNA"/>
</dbReference>
<evidence type="ECO:0000313" key="1">
    <source>
        <dbReference type="EMBL" id="AGL85362.1"/>
    </source>
</evidence>
<dbReference type="KEGG" id="pprc:PFLCHA0_c35940"/>
<dbReference type="HOGENOM" id="CLU_3121698_0_0_6"/>